<dbReference type="Gene3D" id="3.40.50.12090">
    <property type="match status" value="2"/>
</dbReference>
<dbReference type="Pfam" id="PF04122">
    <property type="entry name" value="CW_binding_2"/>
    <property type="match status" value="3"/>
</dbReference>
<evidence type="ECO:0000313" key="3">
    <source>
        <dbReference type="Proteomes" id="UP000238916"/>
    </source>
</evidence>
<feature type="signal peptide" evidence="1">
    <location>
        <begin position="1"/>
        <end position="24"/>
    </location>
</feature>
<accession>A0A2U3LJ88</accession>
<evidence type="ECO:0000256" key="1">
    <source>
        <dbReference type="SAM" id="SignalP"/>
    </source>
</evidence>
<dbReference type="InterPro" id="IPR009091">
    <property type="entry name" value="RCC1/BLIP-II"/>
</dbReference>
<dbReference type="PROSITE" id="PS50012">
    <property type="entry name" value="RCC1_3"/>
    <property type="match status" value="1"/>
</dbReference>
<reference evidence="3" key="1">
    <citation type="submission" date="2018-02" db="EMBL/GenBank/DDBJ databases">
        <authorList>
            <person name="Hausmann B."/>
        </authorList>
    </citation>
    <scope>NUCLEOTIDE SEQUENCE [LARGE SCALE GENOMIC DNA]</scope>
    <source>
        <strain evidence="3">Peat soil MAG SbF1</strain>
    </source>
</reference>
<dbReference type="SUPFAM" id="SSF50985">
    <property type="entry name" value="RCC1/BLIP-II"/>
    <property type="match status" value="2"/>
</dbReference>
<protein>
    <submittedName>
        <fullName evidence="2">RCC1 domain-containing protein, alpha-tubulin suppressor</fullName>
    </submittedName>
</protein>
<evidence type="ECO:0000313" key="2">
    <source>
        <dbReference type="EMBL" id="SPF51922.1"/>
    </source>
</evidence>
<dbReference type="OrthoDB" id="1706091at2"/>
<feature type="chain" id="PRO_5015656291" evidence="1">
    <location>
        <begin position="25"/>
        <end position="667"/>
    </location>
</feature>
<gene>
    <name evidence="2" type="ORF">SBF1_5420002</name>
</gene>
<proteinExistence type="predicted"/>
<dbReference type="Pfam" id="PF00415">
    <property type="entry name" value="RCC1"/>
    <property type="match status" value="1"/>
</dbReference>
<dbReference type="EMBL" id="OMOF01000493">
    <property type="protein sequence ID" value="SPF51922.1"/>
    <property type="molecule type" value="Genomic_DNA"/>
</dbReference>
<dbReference type="PANTHER" id="PTHR30032:SF8">
    <property type="entry name" value="GERMINATION-SPECIFIC N-ACETYLMURAMOYL-L-ALANINE AMIDASE"/>
    <property type="match status" value="1"/>
</dbReference>
<keyword evidence="1" id="KW-0732">Signal</keyword>
<dbReference type="PANTHER" id="PTHR30032">
    <property type="entry name" value="N-ACETYLMURAMOYL-L-ALANINE AMIDASE-RELATED"/>
    <property type="match status" value="1"/>
</dbReference>
<dbReference type="InterPro" id="IPR007253">
    <property type="entry name" value="Cell_wall-bd_2"/>
</dbReference>
<sequence>MNKLLSVVLATLLVLFGTVIPVSAETVNGTNVATRLAGQDHYQTSVAIAEAYNNNGDCSNVILASGDSFPDALSASILSKKLNAPILLVDTQANTSTEAFNFIAAHLSKTGTIYIMGGAAVIGSDFEAKFVSIGYNNIKRFDGTNRYDTNMLIVNNVNVPQGTPIFIASGENFPDALSVSSFSGAKQYPILLVGQDSLPTETENFIANDKPSTIYIAGGTGVISQDIENQVKALVPMATVKRLAGDDRFGTNAAIINEFSTTPQSIYLASGNDFPDALAGGSLAAKTGDPILLVDNQSMTLPPAVETYLNILYGFGIQPNIIALGGTSVVSNILIQQAKNALCGMPPMVNSKIASGIDNYAAYYLDSSGHVWAWGSGGFGQLGNGAGNDSATPVQVSNLSDIVAIAGGDNQGQALDKSGHVWIWGRYGNISQWGHPIYGSIVPVEITNLQNIVAIAEDCALDSSGHVWTWKEKSKLDLTPGDPFTPEQIPGLSDIVSIAGGNGIACALDISGHVWTWGSWVSGSGISPVQIPNISDAVAIAAGAGTDYILDSSGHVWVANYGSSATLKINGSTATTDYSHAPFQLPTLSNIIAIAAGFGLFVLDKHGNVWRYNDYGLNGYQISNLTDTDIVEIAGGGGANYALTSKGQVWKSEWSSDVSVQVFGFPK</sequence>
<dbReference type="InterPro" id="IPR051922">
    <property type="entry name" value="Bact_Sporulation_Assoc"/>
</dbReference>
<dbReference type="InterPro" id="IPR000408">
    <property type="entry name" value="Reg_chr_condens"/>
</dbReference>
<dbReference type="Gene3D" id="2.130.10.30">
    <property type="entry name" value="Regulator of chromosome condensation 1/beta-lactamase-inhibitor protein II"/>
    <property type="match status" value="2"/>
</dbReference>
<name>A0A2U3LJ88_9FIRM</name>
<organism evidence="2 3">
    <name type="scientific">Candidatus Desulfosporosinus infrequens</name>
    <dbReference type="NCBI Taxonomy" id="2043169"/>
    <lineage>
        <taxon>Bacteria</taxon>
        <taxon>Bacillati</taxon>
        <taxon>Bacillota</taxon>
        <taxon>Clostridia</taxon>
        <taxon>Eubacteriales</taxon>
        <taxon>Desulfitobacteriaceae</taxon>
        <taxon>Desulfosporosinus</taxon>
    </lineage>
</organism>
<dbReference type="AlphaFoldDB" id="A0A2U3LJ88"/>
<dbReference type="Proteomes" id="UP000238916">
    <property type="component" value="Unassembled WGS sequence"/>
</dbReference>